<organism evidence="4 5">
    <name type="scientific">Phaeoacremonium minimum (strain UCR-PA7)</name>
    <name type="common">Esca disease fungus</name>
    <name type="synonym">Togninia minima</name>
    <dbReference type="NCBI Taxonomy" id="1286976"/>
    <lineage>
        <taxon>Eukaryota</taxon>
        <taxon>Fungi</taxon>
        <taxon>Dikarya</taxon>
        <taxon>Ascomycota</taxon>
        <taxon>Pezizomycotina</taxon>
        <taxon>Sordariomycetes</taxon>
        <taxon>Sordariomycetidae</taxon>
        <taxon>Togniniales</taxon>
        <taxon>Togniniaceae</taxon>
        <taxon>Phaeoacremonium</taxon>
    </lineage>
</organism>
<keyword evidence="1" id="KW-0175">Coiled coil</keyword>
<dbReference type="KEGG" id="tmn:UCRPA7_2609"/>
<gene>
    <name evidence="4" type="ORF">UCRPA7_2609</name>
</gene>
<feature type="compositionally biased region" description="Low complexity" evidence="2">
    <location>
        <begin position="445"/>
        <end position="460"/>
    </location>
</feature>
<evidence type="ECO:0000313" key="4">
    <source>
        <dbReference type="EMBL" id="EOO01885.1"/>
    </source>
</evidence>
<evidence type="ECO:0000256" key="1">
    <source>
        <dbReference type="SAM" id="Coils"/>
    </source>
</evidence>
<dbReference type="InterPro" id="IPR045117">
    <property type="entry name" value="ATXN2-like"/>
</dbReference>
<feature type="domain" description="LsmAD" evidence="3">
    <location>
        <begin position="115"/>
        <end position="188"/>
    </location>
</feature>
<feature type="region of interest" description="Disordered" evidence="2">
    <location>
        <begin position="516"/>
        <end position="600"/>
    </location>
</feature>
<dbReference type="SMART" id="SM01272">
    <property type="entry name" value="LsmAD"/>
    <property type="match status" value="1"/>
</dbReference>
<feature type="compositionally biased region" description="Polar residues" evidence="2">
    <location>
        <begin position="563"/>
        <end position="600"/>
    </location>
</feature>
<reference evidence="5" key="1">
    <citation type="journal article" date="2013" name="Genome Announc.">
        <title>Draft genome sequence of the ascomycete Phaeoacremonium aleophilum strain UCR-PA7, a causal agent of the esca disease complex in grapevines.</title>
        <authorList>
            <person name="Blanco-Ulate B."/>
            <person name="Rolshausen P."/>
            <person name="Cantu D."/>
        </authorList>
    </citation>
    <scope>NUCLEOTIDE SEQUENCE [LARGE SCALE GENOMIC DNA]</scope>
    <source>
        <strain evidence="5">UCR-PA7</strain>
    </source>
</reference>
<feature type="compositionally biased region" description="Low complexity" evidence="2">
    <location>
        <begin position="203"/>
        <end position="215"/>
    </location>
</feature>
<feature type="region of interest" description="Disordered" evidence="2">
    <location>
        <begin position="892"/>
        <end position="927"/>
    </location>
</feature>
<feature type="compositionally biased region" description="Polar residues" evidence="2">
    <location>
        <begin position="480"/>
        <end position="500"/>
    </location>
</feature>
<name>R8BRH4_PHAM7</name>
<feature type="compositionally biased region" description="Basic and acidic residues" evidence="2">
    <location>
        <begin position="410"/>
        <end position="430"/>
    </location>
</feature>
<dbReference type="GO" id="GO:0034063">
    <property type="term" value="P:stress granule assembly"/>
    <property type="evidence" value="ECO:0007669"/>
    <property type="project" value="TreeGrafter"/>
</dbReference>
<evidence type="ECO:0000313" key="5">
    <source>
        <dbReference type="Proteomes" id="UP000014074"/>
    </source>
</evidence>
<sequence length="927" mass="101167">MVQQKPTSHDSTNGTNKRDQQSSMSFARKDITDARVVGGNANKIDTKAQNGNRSSFRTDRDTANANRRFGGERELQRWQPDASDAVDGSLEGGLQNSKQSHGGAWDQFAENERLFGLRTDYDEAIYTTSIDKNHPQYKQRVAAAERKAREIERSAAATSHVAEERVMDFVGGDDNADEEDKYSGVKRQQQDFPPLANRENKYTPPARRAPAGATTVKGAPVDPAIISSQIKGAPTNKQPTPKAEETKTPNPTPNKTPVPQTADKPAPVEPKPDAKPAETKPAESKPTETKTADSKSSDKSTGALRPSATTGRTISPQGKEAAAVPSATSTVERDVLNSFKNFATQQRLNAEKARSNKAKADKEVKLIELKKFADSFKLSTPVPSDLISIIAKDPAKQKQIQAKALQNAEDVAKSKEHSKDKPEPAAKDVPAKPVVQQTPTPPATATPATGAATASRPPATQHTSSPSGVPNRHPGPRQPYNGQQYTNRNGRSPGQNMAPHYQQTGNLAQRLRNVEQQKLSQPPQHHVPQDMRMPPTGPANAVDQYGNRRLSGLAPAHVGPKLNPNTQEFRPSPFAQSFNPVGPSGASSPRSSVNNAVEAQSTATPVAGQLIRRKTKAIDVKKCFILSHIQTLQPPHNNRTWEENGGLRPSFDTIPTWKQLMDDDPADSIMRLTYAQYFERQPFSGATLATPNPPHVVPQMAHQHQLPFHLQHGAHSLAPRQSPHMPPMQMHSGQPNHTPHVPFNGDDHRMMHSNSAQSFASPRMTQVPMAYPPAMNSPAQMPYNQPVMQPFLGPGTPQMGQFRNFSQNPQFMPQQPGHMGTPLMVPQQYMAGPNPMVTATPQMQMYPGGHPQFMPPGPAPQPMPGTNGYPSPGRPAAPMMVHQGSQQGQPMYGMSPGMQYQQPVFTPQQPGQSKFTNRRMSSSGRQY</sequence>
<evidence type="ECO:0000259" key="3">
    <source>
        <dbReference type="SMART" id="SM01272"/>
    </source>
</evidence>
<dbReference type="GO" id="GO:0010494">
    <property type="term" value="C:cytoplasmic stress granule"/>
    <property type="evidence" value="ECO:0007669"/>
    <property type="project" value="TreeGrafter"/>
</dbReference>
<dbReference type="AlphaFoldDB" id="R8BRH4"/>
<feature type="region of interest" description="Disordered" evidence="2">
    <location>
        <begin position="153"/>
        <end position="330"/>
    </location>
</feature>
<dbReference type="RefSeq" id="XP_007913388.1">
    <property type="nucleotide sequence ID" value="XM_007915197.1"/>
</dbReference>
<feature type="coiled-coil region" evidence="1">
    <location>
        <begin position="343"/>
        <end position="370"/>
    </location>
</feature>
<dbReference type="Proteomes" id="UP000014074">
    <property type="component" value="Unassembled WGS sequence"/>
</dbReference>
<dbReference type="HOGENOM" id="CLU_007072_0_0_1"/>
<feature type="compositionally biased region" description="Polar residues" evidence="2">
    <location>
        <begin position="307"/>
        <end position="316"/>
    </location>
</feature>
<feature type="compositionally biased region" description="Polar residues" evidence="2">
    <location>
        <begin position="898"/>
        <end position="927"/>
    </location>
</feature>
<feature type="compositionally biased region" description="Low complexity" evidence="2">
    <location>
        <begin position="394"/>
        <end position="406"/>
    </location>
</feature>
<dbReference type="Pfam" id="PF06741">
    <property type="entry name" value="LsmAD"/>
    <property type="match status" value="1"/>
</dbReference>
<dbReference type="OrthoDB" id="2275718at2759"/>
<dbReference type="eggNOG" id="KOG2375">
    <property type="taxonomic scope" value="Eukaryota"/>
</dbReference>
<dbReference type="PANTHER" id="PTHR12854:SF7">
    <property type="entry name" value="ATAXIN-2 HOMOLOG"/>
    <property type="match status" value="1"/>
</dbReference>
<accession>R8BRH4</accession>
<proteinExistence type="predicted"/>
<dbReference type="EMBL" id="KB932955">
    <property type="protein sequence ID" value="EOO01885.1"/>
    <property type="molecule type" value="Genomic_DNA"/>
</dbReference>
<dbReference type="InterPro" id="IPR009604">
    <property type="entry name" value="LsmAD_domain"/>
</dbReference>
<feature type="compositionally biased region" description="Basic and acidic residues" evidence="2">
    <location>
        <begin position="270"/>
        <end position="298"/>
    </location>
</feature>
<dbReference type="GeneID" id="19322876"/>
<evidence type="ECO:0000256" key="2">
    <source>
        <dbReference type="SAM" id="MobiDB-lite"/>
    </source>
</evidence>
<dbReference type="GO" id="GO:0003729">
    <property type="term" value="F:mRNA binding"/>
    <property type="evidence" value="ECO:0007669"/>
    <property type="project" value="TreeGrafter"/>
</dbReference>
<dbReference type="PANTHER" id="PTHR12854">
    <property type="entry name" value="ATAXIN 2-RELATED"/>
    <property type="match status" value="1"/>
</dbReference>
<keyword evidence="5" id="KW-1185">Reference proteome</keyword>
<protein>
    <recommendedName>
        <fullName evidence="3">LsmAD domain-containing protein</fullName>
    </recommendedName>
</protein>
<feature type="compositionally biased region" description="Polar residues" evidence="2">
    <location>
        <begin position="1"/>
        <end position="25"/>
    </location>
</feature>
<feature type="region of interest" description="Disordered" evidence="2">
    <location>
        <begin position="394"/>
        <end position="500"/>
    </location>
</feature>
<feature type="region of interest" description="Disordered" evidence="2">
    <location>
        <begin position="1"/>
        <end position="105"/>
    </location>
</feature>